<sequence>MCIKKFSAISALSIATVLALSSPTSAADEDRVTVRTELQVAMQRHVDRNLIEGVVLHVDLESGDLMELYPTTAHPMIMASDEYFIVRADLVDAEGGQFDVDYYMAETDRGYKVIRTEIDNRSDLKELVGAGLVAQY</sequence>
<keyword evidence="3" id="KW-1185">Reference proteome</keyword>
<dbReference type="Proteomes" id="UP000184074">
    <property type="component" value="Unassembled WGS sequence"/>
</dbReference>
<organism evidence="2 3">
    <name type="scientific">Cognatiyoonia sediminum</name>
    <dbReference type="NCBI Taxonomy" id="1508389"/>
    <lineage>
        <taxon>Bacteria</taxon>
        <taxon>Pseudomonadati</taxon>
        <taxon>Pseudomonadota</taxon>
        <taxon>Alphaproteobacteria</taxon>
        <taxon>Rhodobacterales</taxon>
        <taxon>Paracoccaceae</taxon>
        <taxon>Cognatiyoonia</taxon>
    </lineage>
</organism>
<dbReference type="AlphaFoldDB" id="A0A1M5MMM6"/>
<evidence type="ECO:0000256" key="1">
    <source>
        <dbReference type="SAM" id="SignalP"/>
    </source>
</evidence>
<protein>
    <submittedName>
        <fullName evidence="2">Uncharacterized protein</fullName>
    </submittedName>
</protein>
<keyword evidence="1" id="KW-0732">Signal</keyword>
<dbReference type="EMBL" id="FQXB01000001">
    <property type="protein sequence ID" value="SHG78548.1"/>
    <property type="molecule type" value="Genomic_DNA"/>
</dbReference>
<feature type="chain" id="PRO_5011979647" evidence="1">
    <location>
        <begin position="27"/>
        <end position="136"/>
    </location>
</feature>
<accession>A0A1M5MMM6</accession>
<gene>
    <name evidence="2" type="ORF">SAMN05444003_0912</name>
</gene>
<feature type="signal peptide" evidence="1">
    <location>
        <begin position="1"/>
        <end position="26"/>
    </location>
</feature>
<proteinExistence type="predicted"/>
<name>A0A1M5MMM6_9RHOB</name>
<dbReference type="RefSeq" id="WP_072899629.1">
    <property type="nucleotide sequence ID" value="NZ_FQXB01000001.1"/>
</dbReference>
<evidence type="ECO:0000313" key="2">
    <source>
        <dbReference type="EMBL" id="SHG78548.1"/>
    </source>
</evidence>
<dbReference type="OrthoDB" id="7743333at2"/>
<reference evidence="2 3" key="1">
    <citation type="submission" date="2016-11" db="EMBL/GenBank/DDBJ databases">
        <authorList>
            <person name="Jaros S."/>
            <person name="Januszkiewicz K."/>
            <person name="Wedrychowicz H."/>
        </authorList>
    </citation>
    <scope>NUCLEOTIDE SEQUENCE [LARGE SCALE GENOMIC DNA]</scope>
    <source>
        <strain evidence="2 3">DSM 28715</strain>
    </source>
</reference>
<evidence type="ECO:0000313" key="3">
    <source>
        <dbReference type="Proteomes" id="UP000184074"/>
    </source>
</evidence>